<dbReference type="Proteomes" id="UP001227268">
    <property type="component" value="Unassembled WGS sequence"/>
</dbReference>
<name>A0ACC2VXK8_9TREE</name>
<organism evidence="1 2">
    <name type="scientific">Naganishia friedmannii</name>
    <dbReference type="NCBI Taxonomy" id="89922"/>
    <lineage>
        <taxon>Eukaryota</taxon>
        <taxon>Fungi</taxon>
        <taxon>Dikarya</taxon>
        <taxon>Basidiomycota</taxon>
        <taxon>Agaricomycotina</taxon>
        <taxon>Tremellomycetes</taxon>
        <taxon>Filobasidiales</taxon>
        <taxon>Filobasidiaceae</taxon>
        <taxon>Naganishia</taxon>
    </lineage>
</organism>
<reference evidence="1" key="1">
    <citation type="submission" date="2023-04" db="EMBL/GenBank/DDBJ databases">
        <title>Draft Genome sequencing of Naganishia species isolated from polar environments using Oxford Nanopore Technology.</title>
        <authorList>
            <person name="Leo P."/>
            <person name="Venkateswaran K."/>
        </authorList>
    </citation>
    <scope>NUCLEOTIDE SEQUENCE</scope>
    <source>
        <strain evidence="1">MNA-CCFEE 5423</strain>
    </source>
</reference>
<protein>
    <submittedName>
        <fullName evidence="1">Uncharacterized protein</fullName>
    </submittedName>
</protein>
<accession>A0ACC2VXK8</accession>
<sequence length="305" mass="33567">MDDDGFTTVKKSQKGRAPRRPPSGQANGKTVSRMAYDTRVRTSSSQKGLTLEDKLEKVLAILQTRRRQLLDDDQGVGKGNTFLKRWKGIDDPADPSRSSQTSAPVQIPVDLALLGRRGYQLIPKNECGKHKLDPKLQTLVYMPHCPGKLYDAFLRENWDLRIICNSLESSERADDAGGDETERPSGRVVLFANDFRGYIENNSRSQIQNELPSIHRLTPHLSTIPFPSLPPGHIATNAFNSLIFQYLGSDGAKEVDWDMIPPVGCGKEGVTDTEVIAGEIQSDLEMSMSSLSLEGGGKNQAKASS</sequence>
<comment type="caution">
    <text evidence="1">The sequence shown here is derived from an EMBL/GenBank/DDBJ whole genome shotgun (WGS) entry which is preliminary data.</text>
</comment>
<evidence type="ECO:0000313" key="1">
    <source>
        <dbReference type="EMBL" id="KAJ9103157.1"/>
    </source>
</evidence>
<dbReference type="EMBL" id="JASBWT010000007">
    <property type="protein sequence ID" value="KAJ9103157.1"/>
    <property type="molecule type" value="Genomic_DNA"/>
</dbReference>
<keyword evidence="2" id="KW-1185">Reference proteome</keyword>
<gene>
    <name evidence="1" type="ORF">QFC21_002579</name>
</gene>
<proteinExistence type="predicted"/>
<evidence type="ECO:0000313" key="2">
    <source>
        <dbReference type="Proteomes" id="UP001227268"/>
    </source>
</evidence>